<sequence>MRDNLARQRVQSFATQEVGTIVALLGRTFRVRCGSGEHEARRAVSCLVAPALGDRVLVALHDEGCHVLAILDRDAEAPTRLVADGDLELSAPEGTVTVTAGEGVRVVSPGETAIASGTVRIAASDASLAVGALHYVGEQIAAQVDRVKTVSRELESVADRWVQRLGNAYRFITESEQVRAHYLEYSATAAVNVKAKTTIVSGGELAKIDGSQVHIG</sequence>
<accession>A0A9X4ARK1</accession>
<reference evidence="1 2" key="1">
    <citation type="submission" date="2021-04" db="EMBL/GenBank/DDBJ databases">
        <title>Genome analysis of Polyangium sp.</title>
        <authorList>
            <person name="Li Y."/>
            <person name="Wang J."/>
        </authorList>
    </citation>
    <scope>NUCLEOTIDE SEQUENCE [LARGE SCALE GENOMIC DNA]</scope>
    <source>
        <strain evidence="1 2">SDU14</strain>
    </source>
</reference>
<keyword evidence="2" id="KW-1185">Reference proteome</keyword>
<name>A0A9X4ARK1_9BACT</name>
<dbReference type="Pfam" id="PF12059">
    <property type="entry name" value="DUF3540"/>
    <property type="match status" value="1"/>
</dbReference>
<gene>
    <name evidence="1" type="ORF">KEG57_06575</name>
</gene>
<organism evidence="1 2">
    <name type="scientific">Polyangium jinanense</name>
    <dbReference type="NCBI Taxonomy" id="2829994"/>
    <lineage>
        <taxon>Bacteria</taxon>
        <taxon>Pseudomonadati</taxon>
        <taxon>Myxococcota</taxon>
        <taxon>Polyangia</taxon>
        <taxon>Polyangiales</taxon>
        <taxon>Polyangiaceae</taxon>
        <taxon>Polyangium</taxon>
    </lineage>
</organism>
<dbReference type="Proteomes" id="UP001151081">
    <property type="component" value="Unassembled WGS sequence"/>
</dbReference>
<dbReference type="RefSeq" id="WP_272417181.1">
    <property type="nucleotide sequence ID" value="NZ_JAGTJJ010000002.1"/>
</dbReference>
<dbReference type="InterPro" id="IPR021927">
    <property type="entry name" value="DUF3540"/>
</dbReference>
<protein>
    <submittedName>
        <fullName evidence="1">DUF3540 domain-containing protein</fullName>
    </submittedName>
</protein>
<evidence type="ECO:0000313" key="2">
    <source>
        <dbReference type="Proteomes" id="UP001151081"/>
    </source>
</evidence>
<dbReference type="EMBL" id="JAGTJJ010000002">
    <property type="protein sequence ID" value="MDC3980150.1"/>
    <property type="molecule type" value="Genomic_DNA"/>
</dbReference>
<comment type="caution">
    <text evidence="1">The sequence shown here is derived from an EMBL/GenBank/DDBJ whole genome shotgun (WGS) entry which is preliminary data.</text>
</comment>
<evidence type="ECO:0000313" key="1">
    <source>
        <dbReference type="EMBL" id="MDC3980150.1"/>
    </source>
</evidence>
<dbReference type="AlphaFoldDB" id="A0A9X4ARK1"/>
<proteinExistence type="predicted"/>